<keyword evidence="1" id="KW-0732">Signal</keyword>
<feature type="chain" id="PRO_5045598325" evidence="1">
    <location>
        <begin position="30"/>
        <end position="225"/>
    </location>
</feature>
<evidence type="ECO:0000256" key="1">
    <source>
        <dbReference type="SAM" id="SignalP"/>
    </source>
</evidence>
<dbReference type="Proteomes" id="UP000613030">
    <property type="component" value="Unassembled WGS sequence"/>
</dbReference>
<name>A0ABS1KN20_9BACT</name>
<dbReference type="Pfam" id="PF14224">
    <property type="entry name" value="DUF4331"/>
    <property type="match status" value="2"/>
</dbReference>
<keyword evidence="3" id="KW-1185">Reference proteome</keyword>
<organism evidence="2 3">
    <name type="scientific">Chryseolinea lacunae</name>
    <dbReference type="NCBI Taxonomy" id="2801331"/>
    <lineage>
        <taxon>Bacteria</taxon>
        <taxon>Pseudomonadati</taxon>
        <taxon>Bacteroidota</taxon>
        <taxon>Cytophagia</taxon>
        <taxon>Cytophagales</taxon>
        <taxon>Fulvivirgaceae</taxon>
        <taxon>Chryseolinea</taxon>
    </lineage>
</organism>
<evidence type="ECO:0000313" key="3">
    <source>
        <dbReference type="Proteomes" id="UP000613030"/>
    </source>
</evidence>
<proteinExistence type="predicted"/>
<dbReference type="EMBL" id="JAERRB010000002">
    <property type="protein sequence ID" value="MBL0740749.1"/>
    <property type="molecule type" value="Genomic_DNA"/>
</dbReference>
<gene>
    <name evidence="2" type="ORF">JI741_05940</name>
</gene>
<sequence>MKTKKINVRRSLAVLLVAGVISSATYLIAADHIDAPAVTGKASDITDFYAFESPSNSSNLVFVVNTQGLLAPTATAAKSFDSDVMLEVNIDNSSTKDNQEDLVLQVTFEDGKVQVYGPVAPIQKGLNSTLVATANKAEATVSTYAGSPMTGEANGVKIFAGPRDDPFFFDLDQYKKVIAGTATGFSNPGTDTFAGTNVMAVVIELPKSLLGTGTVNAWATSNRKN</sequence>
<accession>A0ABS1KN20</accession>
<dbReference type="InterPro" id="IPR025566">
    <property type="entry name" value="DUF4331"/>
</dbReference>
<feature type="signal peptide" evidence="1">
    <location>
        <begin position="1"/>
        <end position="29"/>
    </location>
</feature>
<dbReference type="RefSeq" id="WP_202008132.1">
    <property type="nucleotide sequence ID" value="NZ_JAERRB010000002.1"/>
</dbReference>
<comment type="caution">
    <text evidence="2">The sequence shown here is derived from an EMBL/GenBank/DDBJ whole genome shotgun (WGS) entry which is preliminary data.</text>
</comment>
<reference evidence="2 3" key="1">
    <citation type="submission" date="2021-01" db="EMBL/GenBank/DDBJ databases">
        <title>Chryseolinea sp. Jin1 Genome sequencing and assembly.</title>
        <authorList>
            <person name="Kim I."/>
        </authorList>
    </citation>
    <scope>NUCLEOTIDE SEQUENCE [LARGE SCALE GENOMIC DNA]</scope>
    <source>
        <strain evidence="2 3">Jin1</strain>
    </source>
</reference>
<evidence type="ECO:0000313" key="2">
    <source>
        <dbReference type="EMBL" id="MBL0740749.1"/>
    </source>
</evidence>
<protein>
    <submittedName>
        <fullName evidence="2">DUF4331 family protein</fullName>
    </submittedName>
</protein>